<dbReference type="Pfam" id="PF13637">
    <property type="entry name" value="Ank_4"/>
    <property type="match status" value="1"/>
</dbReference>
<dbReference type="SMART" id="SM00248">
    <property type="entry name" value="ANK"/>
    <property type="match status" value="5"/>
</dbReference>
<comment type="caution">
    <text evidence="5">The sequence shown here is derived from an EMBL/GenBank/DDBJ whole genome shotgun (WGS) entry which is preliminary data.</text>
</comment>
<feature type="repeat" description="ANK" evidence="3">
    <location>
        <begin position="133"/>
        <end position="165"/>
    </location>
</feature>
<dbReference type="GO" id="GO:0000502">
    <property type="term" value="C:proteasome complex"/>
    <property type="evidence" value="ECO:0007669"/>
    <property type="project" value="UniProtKB-KW"/>
</dbReference>
<feature type="signal peptide" evidence="4">
    <location>
        <begin position="1"/>
        <end position="23"/>
    </location>
</feature>
<dbReference type="PRINTS" id="PR01415">
    <property type="entry name" value="ANKYRIN"/>
</dbReference>
<evidence type="ECO:0000256" key="4">
    <source>
        <dbReference type="SAM" id="SignalP"/>
    </source>
</evidence>
<dbReference type="EMBL" id="JYDS01000230">
    <property type="protein sequence ID" value="KRZ20751.1"/>
    <property type="molecule type" value="Genomic_DNA"/>
</dbReference>
<evidence type="ECO:0000256" key="2">
    <source>
        <dbReference type="ARBA" id="ARBA00023043"/>
    </source>
</evidence>
<dbReference type="Proteomes" id="UP000054805">
    <property type="component" value="Unassembled WGS sequence"/>
</dbReference>
<keyword evidence="6" id="KW-1185">Reference proteome</keyword>
<keyword evidence="2 3" id="KW-0040">ANK repeat</keyword>
<evidence type="ECO:0000313" key="6">
    <source>
        <dbReference type="Proteomes" id="UP000054805"/>
    </source>
</evidence>
<dbReference type="SUPFAM" id="SSF48403">
    <property type="entry name" value="Ankyrin repeat"/>
    <property type="match status" value="1"/>
</dbReference>
<dbReference type="Gene3D" id="1.25.40.20">
    <property type="entry name" value="Ankyrin repeat-containing domain"/>
    <property type="match status" value="1"/>
</dbReference>
<dbReference type="GO" id="GO:0090263">
    <property type="term" value="P:positive regulation of canonical Wnt signaling pathway"/>
    <property type="evidence" value="ECO:0007669"/>
    <property type="project" value="TreeGrafter"/>
</dbReference>
<dbReference type="PROSITE" id="PS50297">
    <property type="entry name" value="ANK_REP_REGION"/>
    <property type="match status" value="2"/>
</dbReference>
<gene>
    <name evidence="5" type="primary">PSMD10</name>
    <name evidence="5" type="ORF">T4B_5019</name>
</gene>
<dbReference type="InterPro" id="IPR036770">
    <property type="entry name" value="Ankyrin_rpt-contain_sf"/>
</dbReference>
<dbReference type="GO" id="GO:0070198">
    <property type="term" value="P:protein localization to chromosome, telomeric region"/>
    <property type="evidence" value="ECO:0007669"/>
    <property type="project" value="TreeGrafter"/>
</dbReference>
<organism evidence="5 6">
    <name type="scientific">Trichinella pseudospiralis</name>
    <name type="common">Parasitic roundworm</name>
    <dbReference type="NCBI Taxonomy" id="6337"/>
    <lineage>
        <taxon>Eukaryota</taxon>
        <taxon>Metazoa</taxon>
        <taxon>Ecdysozoa</taxon>
        <taxon>Nematoda</taxon>
        <taxon>Enoplea</taxon>
        <taxon>Dorylaimia</taxon>
        <taxon>Trichinellida</taxon>
        <taxon>Trichinellidae</taxon>
        <taxon>Trichinella</taxon>
    </lineage>
</organism>
<protein>
    <submittedName>
        <fullName evidence="5">26S proteasome non-ATPase regulatory subunit 10</fullName>
    </submittedName>
</protein>
<keyword evidence="1" id="KW-0677">Repeat</keyword>
<dbReference type="PROSITE" id="PS50088">
    <property type="entry name" value="ANK_REPEAT"/>
    <property type="match status" value="4"/>
</dbReference>
<dbReference type="Pfam" id="PF12796">
    <property type="entry name" value="Ank_2"/>
    <property type="match status" value="1"/>
</dbReference>
<feature type="repeat" description="ANK" evidence="3">
    <location>
        <begin position="100"/>
        <end position="132"/>
    </location>
</feature>
<sequence>LNLFSYCTFGFFLCFCFCSLCEKDSLFEFRYYMAAGTIFSDAFEGKFEEVKNEVDNCKDVVNMKDENGRTIYHWAASGGHLNLIEFLTPLVNDINHVDELGWSALTIACSAGRLNIVQYLLACKADPNIRSSLNTTPLHYAASKGHTNIVKLLLEHDADVNAQDKWGGTPLHRVASKGGPVIIRLLLGDKNCKVNLQDSEGNTPLHLACEGNNENETICLINFGAQFNKKNKENKTPMDLASPELSRLLKRINSNG</sequence>
<evidence type="ECO:0000256" key="3">
    <source>
        <dbReference type="PROSITE-ProRule" id="PRU00023"/>
    </source>
</evidence>
<evidence type="ECO:0000313" key="5">
    <source>
        <dbReference type="EMBL" id="KRZ20751.1"/>
    </source>
</evidence>
<dbReference type="GO" id="GO:0003950">
    <property type="term" value="F:NAD+ poly-ADP-ribosyltransferase activity"/>
    <property type="evidence" value="ECO:0007669"/>
    <property type="project" value="TreeGrafter"/>
</dbReference>
<feature type="repeat" description="ANK" evidence="3">
    <location>
        <begin position="200"/>
        <end position="232"/>
    </location>
</feature>
<feature type="non-terminal residue" evidence="5">
    <location>
        <position position="1"/>
    </location>
</feature>
<dbReference type="GO" id="GO:0005634">
    <property type="term" value="C:nucleus"/>
    <property type="evidence" value="ECO:0007669"/>
    <property type="project" value="TreeGrafter"/>
</dbReference>
<accession>A0A0V1ID40</accession>
<dbReference type="InterPro" id="IPR051637">
    <property type="entry name" value="Ank_repeat_dom-contain_49"/>
</dbReference>
<feature type="repeat" description="ANK" evidence="3">
    <location>
        <begin position="67"/>
        <end position="99"/>
    </location>
</feature>
<dbReference type="AlphaFoldDB" id="A0A0V1ID40"/>
<dbReference type="PANTHER" id="PTHR24180">
    <property type="entry name" value="CYCLIN-DEPENDENT KINASE INHIBITOR 2C-RELATED"/>
    <property type="match status" value="1"/>
</dbReference>
<proteinExistence type="predicted"/>
<keyword evidence="5" id="KW-0647">Proteasome</keyword>
<dbReference type="InterPro" id="IPR002110">
    <property type="entry name" value="Ankyrin_rpt"/>
</dbReference>
<dbReference type="PANTHER" id="PTHR24180:SF45">
    <property type="entry name" value="POLY [ADP-RIBOSE] POLYMERASE TANKYRASE"/>
    <property type="match status" value="1"/>
</dbReference>
<reference evidence="5 6" key="1">
    <citation type="submission" date="2015-01" db="EMBL/GenBank/DDBJ databases">
        <title>Evolution of Trichinella species and genotypes.</title>
        <authorList>
            <person name="Korhonen P.K."/>
            <person name="Edoardo P."/>
            <person name="Giuseppe L.R."/>
            <person name="Gasser R.B."/>
        </authorList>
    </citation>
    <scope>NUCLEOTIDE SEQUENCE [LARGE SCALE GENOMIC DNA]</scope>
    <source>
        <strain evidence="5">ISS588</strain>
    </source>
</reference>
<dbReference type="GO" id="GO:0005737">
    <property type="term" value="C:cytoplasm"/>
    <property type="evidence" value="ECO:0007669"/>
    <property type="project" value="TreeGrafter"/>
</dbReference>
<dbReference type="GO" id="GO:1904355">
    <property type="term" value="P:positive regulation of telomere capping"/>
    <property type="evidence" value="ECO:0007669"/>
    <property type="project" value="TreeGrafter"/>
</dbReference>
<name>A0A0V1ID40_TRIPS</name>
<feature type="chain" id="PRO_5006879846" evidence="4">
    <location>
        <begin position="24"/>
        <end position="256"/>
    </location>
</feature>
<dbReference type="Pfam" id="PF00023">
    <property type="entry name" value="Ank"/>
    <property type="match status" value="2"/>
</dbReference>
<evidence type="ECO:0000256" key="1">
    <source>
        <dbReference type="ARBA" id="ARBA00022737"/>
    </source>
</evidence>
<keyword evidence="4" id="KW-0732">Signal</keyword>